<evidence type="ECO:0000259" key="2">
    <source>
        <dbReference type="Pfam" id="PF20938"/>
    </source>
</evidence>
<dbReference type="PANTHER" id="PTHR35339:SF4">
    <property type="entry name" value="LINALOOL DEHYDRATASE_ISOMERASE DOMAIN-CONTAINING PROTEIN"/>
    <property type="match status" value="1"/>
</dbReference>
<dbReference type="InterPro" id="IPR049349">
    <property type="entry name" value="DUF2264_N"/>
</dbReference>
<dbReference type="EMBL" id="CP016616">
    <property type="protein sequence ID" value="ANY76881.1"/>
    <property type="molecule type" value="Genomic_DNA"/>
</dbReference>
<dbReference type="OrthoDB" id="9813465at2"/>
<gene>
    <name evidence="3" type="ORF">BB934_00490</name>
</gene>
<dbReference type="Pfam" id="PF20938">
    <property type="entry name" value="DUF2264_C"/>
    <property type="match status" value="1"/>
</dbReference>
<sequence>MTYALRHSNPLAGNPLKTREDVEKALLDLFNPLLPAFSEGGARVSLGATAAHFDFAAADLEGFARPLWGLAPYAAGGGDFPHWPLYAKGLANGTDPEHPEYWGKVTDRDQRMVELAAIGFALRLVPQHLWDPLDERARRNVASYLLEARPHQFADNNWKFFRVMIDLGLERIGVDFDRSLTETYLRELEAFYLGDGWYRDGNVPRVDHYIPFAMHFYGLIYAALAQSDGDRKQRFREWARLFAPNIRHWFANDGGTLVFGRSMTYRFACAGFWAALAFADEEALPWGEVKGYYLRHLRWWARHPITERDGVLSIGFGYANLLMSENYNSPGSPYWAFKAFLPLALDASHPFWTTEEAPSPDFPEPSPQPQPGMVMMHTPGNVVALSSGQENLQMRFGSEKYAKFVYSSRYAFSVESDERIYEGAALDGMLAFSDDNRHFRVRETNEDARIAGNILYARWRPWNDVEVETWLTPASPWHIRIHRIRTPRPLHTAEGGFAIPRADAYRKLERIEEREGAALIIGASDFSAILDGGSSVKRQGIAQKAPPNTNLLYPKTFVPQLRAEIGSGETILMTAAIALPAPAEAARIWNTPPAFPRLAEIEDVFARGSQRVGALSWRMGP</sequence>
<feature type="domain" description="DUF2264" evidence="2">
    <location>
        <begin position="367"/>
        <end position="596"/>
    </location>
</feature>
<dbReference type="InterPro" id="IPR049237">
    <property type="entry name" value="DUF2264_C"/>
</dbReference>
<evidence type="ECO:0000313" key="3">
    <source>
        <dbReference type="EMBL" id="ANY76881.1"/>
    </source>
</evidence>
<accession>A0A1B2EA90</accession>
<dbReference type="PIRSF" id="PIRSF014753">
    <property type="entry name" value="UCP014753"/>
    <property type="match status" value="1"/>
</dbReference>
<name>A0A1B2EA90_9HYPH</name>
<organism evidence="3">
    <name type="scientific">Microvirga ossetica</name>
    <dbReference type="NCBI Taxonomy" id="1882682"/>
    <lineage>
        <taxon>Bacteria</taxon>
        <taxon>Pseudomonadati</taxon>
        <taxon>Pseudomonadota</taxon>
        <taxon>Alphaproteobacteria</taxon>
        <taxon>Hyphomicrobiales</taxon>
        <taxon>Methylobacteriaceae</taxon>
        <taxon>Microvirga</taxon>
    </lineage>
</organism>
<dbReference type="PANTHER" id="PTHR35339">
    <property type="entry name" value="LINALOOL DEHYDRATASE_ISOMERASE DOMAIN-CONTAINING PROTEIN"/>
    <property type="match status" value="1"/>
</dbReference>
<evidence type="ECO:0000259" key="1">
    <source>
        <dbReference type="Pfam" id="PF10022"/>
    </source>
</evidence>
<evidence type="ECO:0008006" key="4">
    <source>
        <dbReference type="Google" id="ProtNLM"/>
    </source>
</evidence>
<dbReference type="RefSeq" id="WP_099507867.1">
    <property type="nucleotide sequence ID" value="NZ_CP016616.1"/>
</dbReference>
<reference evidence="3" key="1">
    <citation type="submission" date="2016-07" db="EMBL/GenBank/DDBJ databases">
        <title>Microvirga ossetica sp. nov. a new species of rhizobia isolated from root nodules of the legume species Vicia alpestris Steven originated from North Ossetia region in the Caucasus.</title>
        <authorList>
            <person name="Safronova V.I."/>
            <person name="Kuznetsova I.G."/>
            <person name="Sazanova A.L."/>
            <person name="Belimov A."/>
            <person name="Andronov E."/>
            <person name="Osledkin Y.S."/>
            <person name="Onishchuk O.P."/>
            <person name="Kurchak O.N."/>
            <person name="Shaposhnikov A.I."/>
            <person name="Willems A."/>
            <person name="Tikhonovich I.A."/>
        </authorList>
    </citation>
    <scope>NUCLEOTIDE SEQUENCE [LARGE SCALE GENOMIC DNA]</scope>
    <source>
        <strain evidence="3">V5/3M</strain>
    </source>
</reference>
<feature type="domain" description="DUF2264" evidence="1">
    <location>
        <begin position="18"/>
        <end position="358"/>
    </location>
</feature>
<proteinExistence type="predicted"/>
<dbReference type="AlphaFoldDB" id="A0A1B2EA90"/>
<dbReference type="Pfam" id="PF10022">
    <property type="entry name" value="DUF2264"/>
    <property type="match status" value="1"/>
</dbReference>
<dbReference type="InterPro" id="IPR016624">
    <property type="entry name" value="UCP014753"/>
</dbReference>
<protein>
    <recommendedName>
        <fullName evidence="4">DUF2264 domain-containing protein</fullName>
    </recommendedName>
</protein>
<dbReference type="KEGG" id="moc:BB934_00490"/>